<dbReference type="SUPFAM" id="SSF46689">
    <property type="entry name" value="Homeodomain-like"/>
    <property type="match status" value="1"/>
</dbReference>
<keyword evidence="2" id="KW-0238">DNA-binding</keyword>
<accession>A0A2M9V5C5</accession>
<name>A0A2M9V5C5_BACFG</name>
<gene>
    <name evidence="4" type="ORF">CQW34_02962</name>
</gene>
<comment type="caution">
    <text evidence="4">The sequence shown here is derived from an EMBL/GenBank/DDBJ whole genome shotgun (WGS) entry which is preliminary data.</text>
</comment>
<keyword evidence="1" id="KW-0805">Transcription regulation</keyword>
<dbReference type="Gene3D" id="1.10.10.60">
    <property type="entry name" value="Homeodomain-like"/>
    <property type="match status" value="1"/>
</dbReference>
<dbReference type="InterPro" id="IPR009057">
    <property type="entry name" value="Homeodomain-like_sf"/>
</dbReference>
<dbReference type="InterPro" id="IPR001647">
    <property type="entry name" value="HTH_TetR"/>
</dbReference>
<dbReference type="PANTHER" id="PTHR47506">
    <property type="entry name" value="TRANSCRIPTIONAL REGULATORY PROTEIN"/>
    <property type="match status" value="1"/>
</dbReference>
<dbReference type="Proteomes" id="UP000231846">
    <property type="component" value="Unassembled WGS sequence"/>
</dbReference>
<keyword evidence="3" id="KW-0804">Transcription</keyword>
<proteinExistence type="predicted"/>
<evidence type="ECO:0000313" key="5">
    <source>
        <dbReference type="Proteomes" id="UP000231846"/>
    </source>
</evidence>
<dbReference type="PANTHER" id="PTHR47506:SF6">
    <property type="entry name" value="HTH-TYPE TRANSCRIPTIONAL REPRESSOR NEMR"/>
    <property type="match status" value="1"/>
</dbReference>
<dbReference type="Gene3D" id="1.10.357.10">
    <property type="entry name" value="Tetracycline Repressor, domain 2"/>
    <property type="match status" value="1"/>
</dbReference>
<sequence length="204" mass="23298">MIITNREEVIDKAFGVFVRMNYEKASIITLAKACGVTKTGIVYYFPHKLDLFMAVADKYVLKMHEPGNKFATPADTLAEFIGQYVAGVAASMKRIVELIGDNGDPHDCSSSFYYFHFLSQVRTYYPGIRQKIERVFSHDHDLWAKVVQKAKESGEIRSDTDVKKTATMFRQMFLGLSYEQAFLNGLNVDELAENFRYIYSLLKA</sequence>
<dbReference type="Pfam" id="PF00440">
    <property type="entry name" value="TetR_N"/>
    <property type="match status" value="1"/>
</dbReference>
<dbReference type="InterPro" id="IPR036271">
    <property type="entry name" value="Tet_transcr_reg_TetR-rel_C_sf"/>
</dbReference>
<evidence type="ECO:0000256" key="1">
    <source>
        <dbReference type="ARBA" id="ARBA00023015"/>
    </source>
</evidence>
<evidence type="ECO:0000256" key="3">
    <source>
        <dbReference type="ARBA" id="ARBA00023163"/>
    </source>
</evidence>
<dbReference type="SUPFAM" id="SSF48498">
    <property type="entry name" value="Tetracyclin repressor-like, C-terminal domain"/>
    <property type="match status" value="1"/>
</dbReference>
<evidence type="ECO:0000256" key="2">
    <source>
        <dbReference type="ARBA" id="ARBA00023125"/>
    </source>
</evidence>
<reference evidence="4 5" key="1">
    <citation type="journal article" date="2017" name="MBio">
        <title>Gut Symbiont Bacteroides fragilis Secretes a Eukaryotic-Like Ubiquitin Protein That Mediates Intraspecies Antagonism.</title>
        <authorList>
            <person name="Chatzidaki-Livanis M."/>
            <person name="Coyne M.J."/>
            <person name="Roelofs K.G."/>
            <person name="Gentyala R.R."/>
            <person name="Caldwell J.M."/>
            <person name="Comstock L.E."/>
        </authorList>
    </citation>
    <scope>NUCLEOTIDE SEQUENCE [LARGE SCALE GENOMIC DNA]</scope>
    <source>
        <strain evidence="4 5">12905</strain>
    </source>
</reference>
<dbReference type="RefSeq" id="WP_004309995.1">
    <property type="nucleotide sequence ID" value="NZ_JAFKPO010000006.1"/>
</dbReference>
<dbReference type="GO" id="GO:0003677">
    <property type="term" value="F:DNA binding"/>
    <property type="evidence" value="ECO:0007669"/>
    <property type="project" value="UniProtKB-UniRule"/>
</dbReference>
<protein>
    <submittedName>
        <fullName evidence="4">TetR family regulatory protein</fullName>
    </submittedName>
</protein>
<evidence type="ECO:0000313" key="4">
    <source>
        <dbReference type="EMBL" id="PJY73843.1"/>
    </source>
</evidence>
<organism evidence="4 5">
    <name type="scientific">Bacteroides fragilis</name>
    <dbReference type="NCBI Taxonomy" id="817"/>
    <lineage>
        <taxon>Bacteria</taxon>
        <taxon>Pseudomonadati</taxon>
        <taxon>Bacteroidota</taxon>
        <taxon>Bacteroidia</taxon>
        <taxon>Bacteroidales</taxon>
        <taxon>Bacteroidaceae</taxon>
        <taxon>Bacteroides</taxon>
    </lineage>
</organism>
<dbReference type="PROSITE" id="PS50977">
    <property type="entry name" value="HTH_TETR_2"/>
    <property type="match status" value="1"/>
</dbReference>
<dbReference type="EMBL" id="PDCW01000021">
    <property type="protein sequence ID" value="PJY73843.1"/>
    <property type="molecule type" value="Genomic_DNA"/>
</dbReference>
<dbReference type="AlphaFoldDB" id="A0A2M9V5C5"/>